<evidence type="ECO:0000256" key="8">
    <source>
        <dbReference type="SAM" id="MobiDB-lite"/>
    </source>
</evidence>
<dbReference type="InterPro" id="IPR027417">
    <property type="entry name" value="P-loop_NTPase"/>
</dbReference>
<evidence type="ECO:0000313" key="10">
    <source>
        <dbReference type="Proteomes" id="UP000193642"/>
    </source>
</evidence>
<evidence type="ECO:0000256" key="3">
    <source>
        <dbReference type="ARBA" id="ARBA00022553"/>
    </source>
</evidence>
<dbReference type="OrthoDB" id="243313at2759"/>
<proteinExistence type="inferred from homology"/>
<keyword evidence="4 7" id="KW-0547">Nucleotide-binding</keyword>
<gene>
    <name evidence="9" type="ORF">BCR33DRAFT_676553</name>
</gene>
<feature type="non-terminal residue" evidence="9">
    <location>
        <position position="362"/>
    </location>
</feature>
<dbReference type="AlphaFoldDB" id="A0A1Y2CT76"/>
<evidence type="ECO:0000256" key="1">
    <source>
        <dbReference type="ARBA" id="ARBA00005290"/>
    </source>
</evidence>
<dbReference type="Proteomes" id="UP000193642">
    <property type="component" value="Unassembled WGS sequence"/>
</dbReference>
<feature type="compositionally biased region" description="Acidic residues" evidence="8">
    <location>
        <begin position="330"/>
        <end position="344"/>
    </location>
</feature>
<accession>A0A1Y2CT76</accession>
<dbReference type="PANTHER" id="PTHR21231">
    <property type="entry name" value="XPA-BINDING PROTEIN 1-RELATED"/>
    <property type="match status" value="1"/>
</dbReference>
<dbReference type="FunFam" id="3.40.50.300:FF:000579">
    <property type="entry name" value="GPN-loop GTPase"/>
    <property type="match status" value="1"/>
</dbReference>
<evidence type="ECO:0000256" key="5">
    <source>
        <dbReference type="ARBA" id="ARBA00022801"/>
    </source>
</evidence>
<dbReference type="GO" id="GO:0005737">
    <property type="term" value="C:cytoplasm"/>
    <property type="evidence" value="ECO:0007669"/>
    <property type="project" value="UniProtKB-SubCell"/>
</dbReference>
<dbReference type="GO" id="GO:0005525">
    <property type="term" value="F:GTP binding"/>
    <property type="evidence" value="ECO:0007669"/>
    <property type="project" value="UniProtKB-KW"/>
</dbReference>
<keyword evidence="5 7" id="KW-0378">Hydrolase</keyword>
<protein>
    <recommendedName>
        <fullName evidence="7">GPN-loop GTPase</fullName>
        <ecNumber evidence="7">3.6.5.-</ecNumber>
    </recommendedName>
</protein>
<feature type="compositionally biased region" description="Basic and acidic residues" evidence="8">
    <location>
        <begin position="318"/>
        <end position="329"/>
    </location>
</feature>
<feature type="compositionally biased region" description="Basic and acidic residues" evidence="8">
    <location>
        <begin position="345"/>
        <end position="362"/>
    </location>
</feature>
<dbReference type="PRINTS" id="PR00449">
    <property type="entry name" value="RASTRNSFRMNG"/>
</dbReference>
<evidence type="ECO:0000256" key="4">
    <source>
        <dbReference type="ARBA" id="ARBA00022741"/>
    </source>
</evidence>
<evidence type="ECO:0000256" key="2">
    <source>
        <dbReference type="ARBA" id="ARBA00022490"/>
    </source>
</evidence>
<feature type="region of interest" description="Disordered" evidence="8">
    <location>
        <begin position="309"/>
        <end position="362"/>
    </location>
</feature>
<comment type="subunit">
    <text evidence="7">Binds to RNA polymerase II.</text>
</comment>
<comment type="similarity">
    <text evidence="1 7">Belongs to the GPN-loop GTPase family.</text>
</comment>
<dbReference type="EMBL" id="MCGO01000007">
    <property type="protein sequence ID" value="ORY50260.1"/>
    <property type="molecule type" value="Genomic_DNA"/>
</dbReference>
<keyword evidence="2 7" id="KW-0963">Cytoplasm</keyword>
<dbReference type="SUPFAM" id="SSF52540">
    <property type="entry name" value="P-loop containing nucleoside triphosphate hydrolases"/>
    <property type="match status" value="1"/>
</dbReference>
<reference evidence="9 10" key="1">
    <citation type="submission" date="2016-07" db="EMBL/GenBank/DDBJ databases">
        <title>Pervasive Adenine N6-methylation of Active Genes in Fungi.</title>
        <authorList>
            <consortium name="DOE Joint Genome Institute"/>
            <person name="Mondo S.J."/>
            <person name="Dannebaum R.O."/>
            <person name="Kuo R.C."/>
            <person name="Labutti K."/>
            <person name="Haridas S."/>
            <person name="Kuo A."/>
            <person name="Salamov A."/>
            <person name="Ahrendt S.R."/>
            <person name="Lipzen A."/>
            <person name="Sullivan W."/>
            <person name="Andreopoulos W.B."/>
            <person name="Clum A."/>
            <person name="Lindquist E."/>
            <person name="Daum C."/>
            <person name="Ramamoorthy G.K."/>
            <person name="Gryganskyi A."/>
            <person name="Culley D."/>
            <person name="Magnuson J.K."/>
            <person name="James T.Y."/>
            <person name="O'Malley M.A."/>
            <person name="Stajich J.E."/>
            <person name="Spatafora J.W."/>
            <person name="Visel A."/>
            <person name="Grigoriev I.V."/>
        </authorList>
    </citation>
    <scope>NUCLEOTIDE SEQUENCE [LARGE SCALE GENOMIC DNA]</scope>
    <source>
        <strain evidence="9 10">JEL800</strain>
    </source>
</reference>
<keyword evidence="3" id="KW-0597">Phosphoprotein</keyword>
<keyword evidence="6 7" id="KW-0342">GTP-binding</keyword>
<name>A0A1Y2CT76_9FUNG</name>
<comment type="caution">
    <text evidence="9">The sequence shown here is derived from an EMBL/GenBank/DDBJ whole genome shotgun (WGS) entry which is preliminary data.</text>
</comment>
<comment type="function">
    <text evidence="7">Small GTPase required for proper nuclear import of RNA polymerase II (RNAPII). May act at an RNAP assembly step prior to nuclear import.</text>
</comment>
<sequence>MDTYSSLENAALPIPPSSAKQSSANPGDKQPAVILCIGMAGSGKSTFMQRLTSSIHSAKKTPYVVNLDPAVGKLPFGCNIDIQDVVNYKQVMKQYGLGPNGGIITSLNLFTTKFDQVLDLISKRSKDLDYVVFDTPGQIEIFTWSASGQIITDTLASMHPTVLAYVIDTPRSTSPATFVSNMMYALSILYKTKLPMILVFNKCDVVDAGFAKEWMTDFESFQAAVREDEDSGYMSSLVGSMGLVLEEFYNALKVVSVSAVTGQGMDEFFVAVDEAVKEYHTDYRPAMEKKLLDKKEALKKSRDENLAKLMNDMAVDGGGKEVKSGKKADEDDFYADDGADEDEELNMRFEDRSTNSRAEDES</sequence>
<dbReference type="Gene3D" id="3.40.50.300">
    <property type="entry name" value="P-loop containing nucleotide triphosphate hydrolases"/>
    <property type="match status" value="1"/>
</dbReference>
<dbReference type="EC" id="3.6.5.-" evidence="7"/>
<evidence type="ECO:0000256" key="6">
    <source>
        <dbReference type="ARBA" id="ARBA00023134"/>
    </source>
</evidence>
<dbReference type="InterPro" id="IPR030230">
    <property type="entry name" value="Gpn1/Npa3/XAB1"/>
</dbReference>
<evidence type="ECO:0000256" key="7">
    <source>
        <dbReference type="RuleBase" id="RU365059"/>
    </source>
</evidence>
<keyword evidence="10" id="KW-1185">Reference proteome</keyword>
<dbReference type="CDD" id="cd17870">
    <property type="entry name" value="GPN1"/>
    <property type="match status" value="1"/>
</dbReference>
<dbReference type="PANTHER" id="PTHR21231:SF8">
    <property type="entry name" value="GPN-LOOP GTPASE 1"/>
    <property type="match status" value="1"/>
</dbReference>
<comment type="subcellular location">
    <subcellularLocation>
        <location evidence="7">Cytoplasm</location>
    </subcellularLocation>
    <subcellularLocation>
        <location evidence="7">Nucleus</location>
    </subcellularLocation>
</comment>
<dbReference type="GO" id="GO:0005634">
    <property type="term" value="C:nucleus"/>
    <property type="evidence" value="ECO:0007669"/>
    <property type="project" value="UniProtKB-SubCell"/>
</dbReference>
<organism evidence="9 10">
    <name type="scientific">Rhizoclosmatium globosum</name>
    <dbReference type="NCBI Taxonomy" id="329046"/>
    <lineage>
        <taxon>Eukaryota</taxon>
        <taxon>Fungi</taxon>
        <taxon>Fungi incertae sedis</taxon>
        <taxon>Chytridiomycota</taxon>
        <taxon>Chytridiomycota incertae sedis</taxon>
        <taxon>Chytridiomycetes</taxon>
        <taxon>Chytridiales</taxon>
        <taxon>Chytriomycetaceae</taxon>
        <taxon>Rhizoclosmatium</taxon>
    </lineage>
</organism>
<dbReference type="GO" id="GO:0003924">
    <property type="term" value="F:GTPase activity"/>
    <property type="evidence" value="ECO:0007669"/>
    <property type="project" value="InterPro"/>
</dbReference>
<evidence type="ECO:0000313" key="9">
    <source>
        <dbReference type="EMBL" id="ORY50260.1"/>
    </source>
</evidence>
<dbReference type="Pfam" id="PF03029">
    <property type="entry name" value="ATP_bind_1"/>
    <property type="match status" value="1"/>
</dbReference>
<dbReference type="InterPro" id="IPR004130">
    <property type="entry name" value="Gpn"/>
</dbReference>
<dbReference type="STRING" id="329046.A0A1Y2CT76"/>